<reference evidence="7" key="1">
    <citation type="submission" date="2009-05" db="EMBL/GenBank/DDBJ databases">
        <title>Complete sequence of Tolumonas auensis DSM 9187.</title>
        <authorList>
            <consortium name="US DOE Joint Genome Institute"/>
            <person name="Lucas S."/>
            <person name="Copeland A."/>
            <person name="Lapidus A."/>
            <person name="Glavina del Rio T."/>
            <person name="Tice H."/>
            <person name="Bruce D."/>
            <person name="Goodwin L."/>
            <person name="Pitluck S."/>
            <person name="Chertkov O."/>
            <person name="Brettin T."/>
            <person name="Detter J.C."/>
            <person name="Han C."/>
            <person name="Larimer F."/>
            <person name="Land M."/>
            <person name="Hauser L."/>
            <person name="Kyrpides N."/>
            <person name="Mikhailova N."/>
            <person name="Spring S."/>
            <person name="Beller H."/>
        </authorList>
    </citation>
    <scope>NUCLEOTIDE SEQUENCE [LARGE SCALE GENOMIC DNA]</scope>
    <source>
        <strain evidence="7">DSM 9187 / TA4</strain>
    </source>
</reference>
<evidence type="ECO:0000313" key="7">
    <source>
        <dbReference type="Proteomes" id="UP000009073"/>
    </source>
</evidence>
<feature type="signal peptide" evidence="4">
    <location>
        <begin position="1"/>
        <end position="19"/>
    </location>
</feature>
<dbReference type="SUPFAM" id="SSF56935">
    <property type="entry name" value="Porins"/>
    <property type="match status" value="1"/>
</dbReference>
<dbReference type="eggNOG" id="COG3203">
    <property type="taxonomic scope" value="Bacteria"/>
</dbReference>
<dbReference type="EMBL" id="CP001616">
    <property type="protein sequence ID" value="ACQ92112.1"/>
    <property type="molecule type" value="Genomic_DNA"/>
</dbReference>
<dbReference type="PANTHER" id="PTHR34501">
    <property type="entry name" value="PROTEIN YDDL-RELATED"/>
    <property type="match status" value="1"/>
</dbReference>
<dbReference type="GO" id="GO:0015288">
    <property type="term" value="F:porin activity"/>
    <property type="evidence" value="ECO:0007669"/>
    <property type="project" value="InterPro"/>
</dbReference>
<dbReference type="RefSeq" id="WP_012728711.1">
    <property type="nucleotide sequence ID" value="NC_012691.1"/>
</dbReference>
<dbReference type="Pfam" id="PF13609">
    <property type="entry name" value="Porin_4"/>
    <property type="match status" value="1"/>
</dbReference>
<evidence type="ECO:0000259" key="5">
    <source>
        <dbReference type="Pfam" id="PF13609"/>
    </source>
</evidence>
<feature type="domain" description="Porin" evidence="5">
    <location>
        <begin position="6"/>
        <end position="357"/>
    </location>
</feature>
<gene>
    <name evidence="6" type="ordered locus">Tola_0483</name>
</gene>
<dbReference type="Gene3D" id="2.40.160.10">
    <property type="entry name" value="Porin"/>
    <property type="match status" value="1"/>
</dbReference>
<sequence>MKKLTAVAIALLVATQANAAEVYKNEKVSLDLNGRAYAGHFFGTKEKAGEPGEKSEKIGANQFIRFGAKGDAVVSGTTKAIGVYEAQFNIGNSEKTLNGDKTDTVYNTDGDEITVTTSDSNDGNLRTRLAYGGLKDETWGQATFGRQKGAVSLISDWTDKSLTDGYGNEALGVATDTYATGRAADVVKYSGVFGSNKEFMLDASYKFDGDTKEETGGNNNDSKSADAYGIAAVYNLPMNFSIGTGYNVGKFEKAGESTDAKLWVIGAKYDDKAAYAAVNYAQGTDFVGVGKDHTGIEAVAGYDFINGFGLMAMYNNQTVEQSGKDDVDTVKYYTLGAQYKFNKNLRVAAEYRINDKDTDASYDYKNDMQLAVRYDF</sequence>
<reference evidence="6 7" key="2">
    <citation type="journal article" date="2011" name="Stand. Genomic Sci.">
        <title>Complete genome sequence of Tolumonas auensis type strain (TA 4).</title>
        <authorList>
            <person name="Chertkov O."/>
            <person name="Copeland A."/>
            <person name="Lucas S."/>
            <person name="Lapidus A."/>
            <person name="Berry K.W."/>
            <person name="Detter J.C."/>
            <person name="Del Rio T.G."/>
            <person name="Hammon N."/>
            <person name="Dalin E."/>
            <person name="Tice H."/>
            <person name="Pitluck S."/>
            <person name="Richardson P."/>
            <person name="Bruce D."/>
            <person name="Goodwin L."/>
            <person name="Han C."/>
            <person name="Tapia R."/>
            <person name="Saunders E."/>
            <person name="Schmutz J."/>
            <person name="Brettin T."/>
            <person name="Larimer F."/>
            <person name="Land M."/>
            <person name="Hauser L."/>
            <person name="Spring S."/>
            <person name="Rohde M."/>
            <person name="Kyrpides N.C."/>
            <person name="Ivanova N."/>
            <person name="Goker M."/>
            <person name="Beller H.R."/>
            <person name="Klenk H.P."/>
            <person name="Woyke T."/>
        </authorList>
    </citation>
    <scope>NUCLEOTIDE SEQUENCE [LARGE SCALE GENOMIC DNA]</scope>
    <source>
        <strain evidence="7">DSM 9187 / TA4</strain>
    </source>
</reference>
<dbReference type="InterPro" id="IPR023614">
    <property type="entry name" value="Porin_dom_sf"/>
</dbReference>
<evidence type="ECO:0000256" key="1">
    <source>
        <dbReference type="ARBA" id="ARBA00004571"/>
    </source>
</evidence>
<dbReference type="PANTHER" id="PTHR34501:SF2">
    <property type="entry name" value="OUTER MEMBRANE PORIN F-RELATED"/>
    <property type="match status" value="1"/>
</dbReference>
<evidence type="ECO:0000256" key="4">
    <source>
        <dbReference type="SAM" id="SignalP"/>
    </source>
</evidence>
<protein>
    <submittedName>
        <fullName evidence="6">Porin Gram-negative type</fullName>
    </submittedName>
</protein>
<name>C4L9Y3_TOLAT</name>
<dbReference type="CDD" id="cd00342">
    <property type="entry name" value="gram_neg_porins"/>
    <property type="match status" value="1"/>
</dbReference>
<dbReference type="KEGG" id="tau:Tola_0483"/>
<keyword evidence="3" id="KW-0472">Membrane</keyword>
<keyword evidence="7" id="KW-1185">Reference proteome</keyword>
<dbReference type="Proteomes" id="UP000009073">
    <property type="component" value="Chromosome"/>
</dbReference>
<evidence type="ECO:0000256" key="3">
    <source>
        <dbReference type="ARBA" id="ARBA00023136"/>
    </source>
</evidence>
<dbReference type="GO" id="GO:0009279">
    <property type="term" value="C:cell outer membrane"/>
    <property type="evidence" value="ECO:0007669"/>
    <property type="project" value="UniProtKB-SubCell"/>
</dbReference>
<evidence type="ECO:0000313" key="6">
    <source>
        <dbReference type="EMBL" id="ACQ92112.1"/>
    </source>
</evidence>
<dbReference type="STRING" id="595494.Tola_0483"/>
<dbReference type="OrthoDB" id="8173690at2"/>
<accession>C4L9Y3</accession>
<feature type="chain" id="PRO_5002940228" evidence="4">
    <location>
        <begin position="20"/>
        <end position="376"/>
    </location>
</feature>
<dbReference type="AlphaFoldDB" id="C4L9Y3"/>
<proteinExistence type="predicted"/>
<dbReference type="InterPro" id="IPR033900">
    <property type="entry name" value="Gram_neg_porin_domain"/>
</dbReference>
<dbReference type="InterPro" id="IPR050298">
    <property type="entry name" value="Gram-neg_bact_OMP"/>
</dbReference>
<dbReference type="HOGENOM" id="CLU_058202_1_2_6"/>
<evidence type="ECO:0000256" key="2">
    <source>
        <dbReference type="ARBA" id="ARBA00022729"/>
    </source>
</evidence>
<organism evidence="6 7">
    <name type="scientific">Tolumonas auensis (strain DSM 9187 / NBRC 110442 / TA 4)</name>
    <dbReference type="NCBI Taxonomy" id="595494"/>
    <lineage>
        <taxon>Bacteria</taxon>
        <taxon>Pseudomonadati</taxon>
        <taxon>Pseudomonadota</taxon>
        <taxon>Gammaproteobacteria</taxon>
        <taxon>Aeromonadales</taxon>
        <taxon>Aeromonadaceae</taxon>
        <taxon>Tolumonas</taxon>
    </lineage>
</organism>
<comment type="subcellular location">
    <subcellularLocation>
        <location evidence="1">Cell outer membrane</location>
        <topology evidence="1">Multi-pass membrane protein</topology>
    </subcellularLocation>
</comment>
<keyword evidence="2 4" id="KW-0732">Signal</keyword>